<accession>A0ACC0ZCZ2</accession>
<organism evidence="1 2">
    <name type="scientific">Pistacia integerrima</name>
    <dbReference type="NCBI Taxonomy" id="434235"/>
    <lineage>
        <taxon>Eukaryota</taxon>
        <taxon>Viridiplantae</taxon>
        <taxon>Streptophyta</taxon>
        <taxon>Embryophyta</taxon>
        <taxon>Tracheophyta</taxon>
        <taxon>Spermatophyta</taxon>
        <taxon>Magnoliopsida</taxon>
        <taxon>eudicotyledons</taxon>
        <taxon>Gunneridae</taxon>
        <taxon>Pentapetalae</taxon>
        <taxon>rosids</taxon>
        <taxon>malvids</taxon>
        <taxon>Sapindales</taxon>
        <taxon>Anacardiaceae</taxon>
        <taxon>Pistacia</taxon>
    </lineage>
</organism>
<keyword evidence="2" id="KW-1185">Reference proteome</keyword>
<protein>
    <submittedName>
        <fullName evidence="1">Uncharacterized protein</fullName>
    </submittedName>
</protein>
<reference evidence="2" key="1">
    <citation type="journal article" date="2023" name="G3 (Bethesda)">
        <title>Genome assembly and association tests identify interacting loci associated with vigor, precocity, and sex in interspecific pistachio rootstocks.</title>
        <authorList>
            <person name="Palmer W."/>
            <person name="Jacygrad E."/>
            <person name="Sagayaradj S."/>
            <person name="Cavanaugh K."/>
            <person name="Han R."/>
            <person name="Bertier L."/>
            <person name="Beede B."/>
            <person name="Kafkas S."/>
            <person name="Golino D."/>
            <person name="Preece J."/>
            <person name="Michelmore R."/>
        </authorList>
    </citation>
    <scope>NUCLEOTIDE SEQUENCE [LARGE SCALE GENOMIC DNA]</scope>
</reference>
<gene>
    <name evidence="1" type="ORF">Pint_17073</name>
</gene>
<sequence>MSATRLFLFTTFSLRTPNHKSLSLIPSTFRQVGVRQPPILLLPRPASNPVQQKKQVKFVKDELLQDVEMKRGDWMCLKEPKWSGGCIKLNIGFLCLDVLEDFVLQKVLGFQVQAWRCNFYNFARNLICLKCKEDGPKSVRGGDIEMKDGDWICSECNFMHFSRSMRCLKCRAWGPKRLAVDRVEVKKGDWNCPQCNFMNFSRNTRCLKCKAWVPKRLAVDEVEVRKGEWNCPQCFFMNFARNKNCLRCREQRPNRLLYHGEWDCPSCDFLNYSKNEVCLKCKSGRPKEDATEYEEQVWRRPY</sequence>
<evidence type="ECO:0000313" key="1">
    <source>
        <dbReference type="EMBL" id="KAJ0048114.1"/>
    </source>
</evidence>
<proteinExistence type="predicted"/>
<name>A0ACC0ZCZ2_9ROSI</name>
<dbReference type="EMBL" id="CM047737">
    <property type="protein sequence ID" value="KAJ0048114.1"/>
    <property type="molecule type" value="Genomic_DNA"/>
</dbReference>
<comment type="caution">
    <text evidence="1">The sequence shown here is derived from an EMBL/GenBank/DDBJ whole genome shotgun (WGS) entry which is preliminary data.</text>
</comment>
<dbReference type="Proteomes" id="UP001163603">
    <property type="component" value="Chromosome 2"/>
</dbReference>
<evidence type="ECO:0000313" key="2">
    <source>
        <dbReference type="Proteomes" id="UP001163603"/>
    </source>
</evidence>